<feature type="transmembrane region" description="Helical" evidence="2">
    <location>
        <begin position="119"/>
        <end position="140"/>
    </location>
</feature>
<dbReference type="CDD" id="cd02440">
    <property type="entry name" value="AdoMet_MTases"/>
    <property type="match status" value="1"/>
</dbReference>
<feature type="transmembrane region" description="Helical" evidence="2">
    <location>
        <begin position="425"/>
        <end position="449"/>
    </location>
</feature>
<accession>A0A7G3G7Y3</accession>
<proteinExistence type="predicted"/>
<feature type="transmembrane region" description="Helical" evidence="2">
    <location>
        <begin position="313"/>
        <end position="332"/>
    </location>
</feature>
<feature type="transmembrane region" description="Helical" evidence="2">
    <location>
        <begin position="152"/>
        <end position="172"/>
    </location>
</feature>
<feature type="transmembrane region" description="Helical" evidence="2">
    <location>
        <begin position="689"/>
        <end position="710"/>
    </location>
</feature>
<feature type="transmembrane region" description="Helical" evidence="2">
    <location>
        <begin position="509"/>
        <end position="530"/>
    </location>
</feature>
<evidence type="ECO:0000313" key="4">
    <source>
        <dbReference type="EMBL" id="QBC43570.1"/>
    </source>
</evidence>
<dbReference type="Pfam" id="PF14378">
    <property type="entry name" value="PAP2_3"/>
    <property type="match status" value="1"/>
</dbReference>
<dbReference type="Pfam" id="PF01564">
    <property type="entry name" value="Spermine_synth"/>
    <property type="match status" value="1"/>
</dbReference>
<feature type="transmembrane region" description="Helical" evidence="2">
    <location>
        <begin position="27"/>
        <end position="44"/>
    </location>
</feature>
<feature type="transmembrane region" description="Helical" evidence="2">
    <location>
        <begin position="210"/>
        <end position="228"/>
    </location>
</feature>
<dbReference type="SUPFAM" id="SSF53335">
    <property type="entry name" value="S-adenosyl-L-methionine-dependent methyltransferases"/>
    <property type="match status" value="1"/>
</dbReference>
<dbReference type="GO" id="GO:0016020">
    <property type="term" value="C:membrane"/>
    <property type="evidence" value="ECO:0007669"/>
    <property type="project" value="UniProtKB-SubCell"/>
</dbReference>
<feature type="transmembrane region" description="Helical" evidence="2">
    <location>
        <begin position="396"/>
        <end position="418"/>
    </location>
</feature>
<feature type="transmembrane region" description="Helical" evidence="2">
    <location>
        <begin position="258"/>
        <end position="276"/>
    </location>
</feature>
<dbReference type="NCBIfam" id="NF037959">
    <property type="entry name" value="MFS_SpdSyn"/>
    <property type="match status" value="2"/>
</dbReference>
<dbReference type="SUPFAM" id="SSF103473">
    <property type="entry name" value="MFS general substrate transporter"/>
    <property type="match status" value="1"/>
</dbReference>
<protein>
    <recommendedName>
        <fullName evidence="3">Inositolphosphotransferase Aur1/Ipt1 domain-containing protein</fullName>
    </recommendedName>
</protein>
<sequence length="1133" mass="125193">MGGSGLICLLALMIFTPDFIKNADQNTTIIVFTQGLLSFFFLIYRSFTGESVLSRQHAREKCFLIFLLSIVSIYGFGVVSITSALSPLVYDAILYQFDGSLGFSASAILSSLVQDYPLFLNWVIKPIYLMLPLGMGLQYVQQMQSKEPAKIYLLLFWFSSMFIVCLFSYLLLPATGPKYIFGNLFPNNMPTLTDIMDVPLVNPATYPRNAFPSMHFGWAFAMWLNAMLMKGKLQTKFFLVITILTALATLSLGEHYLIDLIVAVPFTYALQGIFLRGLPLNHTARWQCILVGTALWLAWVVALRIGIEVFIGLPWLSWSAVLFSLVFSTVYYRKMAKAQEEWFNSPAAIEISVKADKINSNLKPVYFMFILSGFSGLIYEVVFSKELALIFGSSSIATYTVLATYMGGMTLGAALGGMFNPKRPLMAYIACEMLIGVYCIITPFLFKFIQEIYLHLATGLPPDASVLIFYRLALGCILLLPPTLLMGATMPLLLAYCREKRGQINMAVANLYAANTIGAALGALLAGYYILPAMGITLSTAIAAAINFAVAFMALQIFKKNNGPIEQEIDFGIQRAPISSYAGVEALIVLFLGGMITLALEVKYMFLLAVVAGNSTYAFSLMLFTFLLGLAAGSILIKPWIKQHNLLAILEFSLAAVILLGIFNWESMPAYFASFANYPSAKEFGAREFIRGLVCFCAMFPPALIIGAIYPVAMAQVASAFPKNPVRALGLANALNTSGNIIGVLCASFIMLPAFGVLYSIQILAAVAFMLGLMLCLKRRVHFINIALMVLVLGIFYIQPKSFDYSALASGANVYFAPQNEGKVIDYAESIDGGLTTVIFNKEHSVKILLTNGKFQGNNALKGEMQAQTGFALAPLLHTDARERALVIGYGTGATSRVLNETGFKNLDIVDLSSDIVRLANQHFFTINQRVTEKKGIATYITDGRNYLLLTDKSYDLIGLEITSIWFAGAASLYNQEFYALAKRKLKLDGVLQQWVQLHHTKLNDLLSVLASVRSEFKYVWLYEIGGQGIIVATNDYDRRPEQRYADLISNTSGLKEVLKIYDRPVNELLQKILLEPESLDRFLLKVSSGDPEAWVSTDDNLYLEYETPKGNVLDGAKSLASNLEMIKKFSAK</sequence>
<dbReference type="PANTHER" id="PTHR43317">
    <property type="entry name" value="THERMOSPERMINE SYNTHASE ACAULIS5"/>
    <property type="match status" value="1"/>
</dbReference>
<reference evidence="4 5" key="1">
    <citation type="submission" date="2018-01" db="EMBL/GenBank/DDBJ databases">
        <title>Genome sequence of Iodobacter sp. strain PCH194 isolated from Indian Trans-Himalaya.</title>
        <authorList>
            <person name="Kumar V."/>
            <person name="Thakur V."/>
            <person name="Kumar S."/>
            <person name="Singh D."/>
        </authorList>
    </citation>
    <scope>NUCLEOTIDE SEQUENCE [LARGE SCALE GENOMIC DNA]</scope>
    <source>
        <strain evidence="4 5">PCH194</strain>
    </source>
</reference>
<feature type="transmembrane region" description="Helical" evidence="2">
    <location>
        <begin position="64"/>
        <end position="90"/>
    </location>
</feature>
<feature type="domain" description="Inositolphosphotransferase Aur1/Ipt1" evidence="3">
    <location>
        <begin position="94"/>
        <end position="269"/>
    </location>
</feature>
<evidence type="ECO:0000256" key="1">
    <source>
        <dbReference type="ARBA" id="ARBA00023115"/>
    </source>
</evidence>
<dbReference type="GO" id="GO:0010487">
    <property type="term" value="F:thermospermine synthase activity"/>
    <property type="evidence" value="ECO:0007669"/>
    <property type="project" value="TreeGrafter"/>
</dbReference>
<evidence type="ECO:0000259" key="3">
    <source>
        <dbReference type="Pfam" id="PF14378"/>
    </source>
</evidence>
<dbReference type="InterPro" id="IPR026841">
    <property type="entry name" value="Aur1/Ipt1"/>
</dbReference>
<feature type="transmembrane region" description="Helical" evidence="2">
    <location>
        <begin position="731"/>
        <end position="751"/>
    </location>
</feature>
<feature type="transmembrane region" description="Helical" evidence="2">
    <location>
        <begin position="469"/>
        <end position="497"/>
    </location>
</feature>
<evidence type="ECO:0000313" key="5">
    <source>
        <dbReference type="Proteomes" id="UP000515917"/>
    </source>
</evidence>
<dbReference type="PANTHER" id="PTHR43317:SF1">
    <property type="entry name" value="THERMOSPERMINE SYNTHASE ACAULIS5"/>
    <property type="match status" value="1"/>
</dbReference>
<dbReference type="Gene3D" id="3.40.50.150">
    <property type="entry name" value="Vaccinia Virus protein VP39"/>
    <property type="match status" value="1"/>
</dbReference>
<dbReference type="KEGG" id="ifl:C1H71_08470"/>
<keyword evidence="1" id="KW-0620">Polyamine biosynthesis</keyword>
<feature type="transmembrane region" description="Helical" evidence="2">
    <location>
        <begin position="536"/>
        <end position="558"/>
    </location>
</feature>
<keyword evidence="5" id="KW-1185">Reference proteome</keyword>
<dbReference type="EMBL" id="CP025781">
    <property type="protein sequence ID" value="QBC43570.1"/>
    <property type="molecule type" value="Genomic_DNA"/>
</dbReference>
<feature type="transmembrane region" description="Helical" evidence="2">
    <location>
        <begin position="288"/>
        <end position="307"/>
    </location>
</feature>
<gene>
    <name evidence="4" type="ORF">C1H71_08470</name>
</gene>
<keyword evidence="2" id="KW-0472">Membrane</keyword>
<feature type="transmembrane region" description="Helical" evidence="2">
    <location>
        <begin position="606"/>
        <end position="633"/>
    </location>
</feature>
<dbReference type="Proteomes" id="UP000515917">
    <property type="component" value="Chromosome"/>
</dbReference>
<dbReference type="InterPro" id="IPR036259">
    <property type="entry name" value="MFS_trans_sf"/>
</dbReference>
<feature type="transmembrane region" description="Helical" evidence="2">
    <location>
        <begin position="578"/>
        <end position="600"/>
    </location>
</feature>
<organism evidence="4 5">
    <name type="scientific">Iodobacter fluviatilis</name>
    <dbReference type="NCBI Taxonomy" id="537"/>
    <lineage>
        <taxon>Bacteria</taxon>
        <taxon>Pseudomonadati</taxon>
        <taxon>Pseudomonadota</taxon>
        <taxon>Betaproteobacteria</taxon>
        <taxon>Neisseriales</taxon>
        <taxon>Chitinibacteraceae</taxon>
        <taxon>Iodobacter</taxon>
    </lineage>
</organism>
<feature type="transmembrane region" description="Helical" evidence="2">
    <location>
        <begin position="757"/>
        <end position="776"/>
    </location>
</feature>
<dbReference type="GO" id="GO:0006596">
    <property type="term" value="P:polyamine biosynthetic process"/>
    <property type="evidence" value="ECO:0007669"/>
    <property type="project" value="UniProtKB-KW"/>
</dbReference>
<dbReference type="AlphaFoldDB" id="A0A7G3G7Y3"/>
<feature type="transmembrane region" description="Helical" evidence="2">
    <location>
        <begin position="645"/>
        <end position="665"/>
    </location>
</feature>
<feature type="transmembrane region" description="Helical" evidence="2">
    <location>
        <begin position="365"/>
        <end position="384"/>
    </location>
</feature>
<keyword evidence="2" id="KW-1133">Transmembrane helix</keyword>
<evidence type="ECO:0000256" key="2">
    <source>
        <dbReference type="SAM" id="Phobius"/>
    </source>
</evidence>
<feature type="transmembrane region" description="Helical" evidence="2">
    <location>
        <begin position="235"/>
        <end position="252"/>
    </location>
</feature>
<keyword evidence="2" id="KW-0812">Transmembrane</keyword>
<feature type="transmembrane region" description="Helical" evidence="2">
    <location>
        <begin position="783"/>
        <end position="800"/>
    </location>
</feature>
<name>A0A7G3G7Y3_9NEIS</name>
<dbReference type="InterPro" id="IPR029063">
    <property type="entry name" value="SAM-dependent_MTases_sf"/>
</dbReference>